<dbReference type="OrthoDB" id="21330at2759"/>
<name>A0A4Y7TPM6_COPMI</name>
<reference evidence="1 2" key="1">
    <citation type="journal article" date="2019" name="Nat. Ecol. Evol.">
        <title>Megaphylogeny resolves global patterns of mushroom evolution.</title>
        <authorList>
            <person name="Varga T."/>
            <person name="Krizsan K."/>
            <person name="Foldi C."/>
            <person name="Dima B."/>
            <person name="Sanchez-Garcia M."/>
            <person name="Sanchez-Ramirez S."/>
            <person name="Szollosi G.J."/>
            <person name="Szarkandi J.G."/>
            <person name="Papp V."/>
            <person name="Albert L."/>
            <person name="Andreopoulos W."/>
            <person name="Angelini C."/>
            <person name="Antonin V."/>
            <person name="Barry K.W."/>
            <person name="Bougher N.L."/>
            <person name="Buchanan P."/>
            <person name="Buyck B."/>
            <person name="Bense V."/>
            <person name="Catcheside P."/>
            <person name="Chovatia M."/>
            <person name="Cooper J."/>
            <person name="Damon W."/>
            <person name="Desjardin D."/>
            <person name="Finy P."/>
            <person name="Geml J."/>
            <person name="Haridas S."/>
            <person name="Hughes K."/>
            <person name="Justo A."/>
            <person name="Karasinski D."/>
            <person name="Kautmanova I."/>
            <person name="Kiss B."/>
            <person name="Kocsube S."/>
            <person name="Kotiranta H."/>
            <person name="LaButti K.M."/>
            <person name="Lechner B.E."/>
            <person name="Liimatainen K."/>
            <person name="Lipzen A."/>
            <person name="Lukacs Z."/>
            <person name="Mihaltcheva S."/>
            <person name="Morgado L.N."/>
            <person name="Niskanen T."/>
            <person name="Noordeloos M.E."/>
            <person name="Ohm R.A."/>
            <person name="Ortiz-Santana B."/>
            <person name="Ovrebo C."/>
            <person name="Racz N."/>
            <person name="Riley R."/>
            <person name="Savchenko A."/>
            <person name="Shiryaev A."/>
            <person name="Soop K."/>
            <person name="Spirin V."/>
            <person name="Szebenyi C."/>
            <person name="Tomsovsky M."/>
            <person name="Tulloss R.E."/>
            <person name="Uehling J."/>
            <person name="Grigoriev I.V."/>
            <person name="Vagvolgyi C."/>
            <person name="Papp T."/>
            <person name="Martin F.M."/>
            <person name="Miettinen O."/>
            <person name="Hibbett D.S."/>
            <person name="Nagy L.G."/>
        </authorList>
    </citation>
    <scope>NUCLEOTIDE SEQUENCE [LARGE SCALE GENOMIC DNA]</scope>
    <source>
        <strain evidence="1 2">FP101781</strain>
    </source>
</reference>
<dbReference type="InterPro" id="IPR043519">
    <property type="entry name" value="NT_sf"/>
</dbReference>
<proteinExistence type="predicted"/>
<gene>
    <name evidence="1" type="ORF">FA13DRAFT_1810522</name>
</gene>
<dbReference type="AlphaFoldDB" id="A0A4Y7TPM6"/>
<comment type="caution">
    <text evidence="1">The sequence shown here is derived from an EMBL/GenBank/DDBJ whole genome shotgun (WGS) entry which is preliminary data.</text>
</comment>
<evidence type="ECO:0000313" key="2">
    <source>
        <dbReference type="Proteomes" id="UP000298030"/>
    </source>
</evidence>
<evidence type="ECO:0000313" key="1">
    <source>
        <dbReference type="EMBL" id="TEB35868.1"/>
    </source>
</evidence>
<sequence>MLRRAQRLQHQCTRSLTATVASGSQQQCRRQIISRALSSTSSAAPIPWFVDPKPVERPPVHSPLNKAALAPPVPQEAPQLLKDLQSELLQSPHLDLSTLVVCRAVPPPPGPALPERLPQGKRRRGGTIAGESSYDFTSGIWAWYVFAQVKEGTEGRGAVESVVRQVRKSLLTRTPPVTLPPKSRRQMDTGWALVDGGNFAVHILSKEAREKFFSDIIVN</sequence>
<organism evidence="1 2">
    <name type="scientific">Coprinellus micaceus</name>
    <name type="common">Glistening ink-cap mushroom</name>
    <name type="synonym">Coprinus micaceus</name>
    <dbReference type="NCBI Taxonomy" id="71717"/>
    <lineage>
        <taxon>Eukaryota</taxon>
        <taxon>Fungi</taxon>
        <taxon>Dikarya</taxon>
        <taxon>Basidiomycota</taxon>
        <taxon>Agaricomycotina</taxon>
        <taxon>Agaricomycetes</taxon>
        <taxon>Agaricomycetidae</taxon>
        <taxon>Agaricales</taxon>
        <taxon>Agaricineae</taxon>
        <taxon>Psathyrellaceae</taxon>
        <taxon>Coprinellus</taxon>
    </lineage>
</organism>
<dbReference type="Pfam" id="PF02410">
    <property type="entry name" value="RsfS"/>
    <property type="match status" value="1"/>
</dbReference>
<dbReference type="EMBL" id="QPFP01000006">
    <property type="protein sequence ID" value="TEB35868.1"/>
    <property type="molecule type" value="Genomic_DNA"/>
</dbReference>
<dbReference type="Proteomes" id="UP000298030">
    <property type="component" value="Unassembled WGS sequence"/>
</dbReference>
<dbReference type="Gene3D" id="3.30.460.10">
    <property type="entry name" value="Beta Polymerase, domain 2"/>
    <property type="match status" value="1"/>
</dbReference>
<protein>
    <submittedName>
        <fullName evidence="1">Uncharacterized protein</fullName>
    </submittedName>
</protein>
<keyword evidence="2" id="KW-1185">Reference proteome</keyword>
<accession>A0A4Y7TPM6</accession>